<proteinExistence type="predicted"/>
<dbReference type="GO" id="GO:0005634">
    <property type="term" value="C:nucleus"/>
    <property type="evidence" value="ECO:0007669"/>
    <property type="project" value="UniProtKB-SubCell"/>
</dbReference>
<keyword evidence="2" id="KW-0805">Transcription regulation</keyword>
<keyword evidence="3" id="KW-0238">DNA-binding</keyword>
<evidence type="ECO:0000256" key="1">
    <source>
        <dbReference type="ARBA" id="ARBA00004123"/>
    </source>
</evidence>
<dbReference type="Gene3D" id="2.40.330.10">
    <property type="entry name" value="DNA-binding pseudobarrel domain"/>
    <property type="match status" value="1"/>
</dbReference>
<reference evidence="7" key="1">
    <citation type="submission" date="2025-08" db="UniProtKB">
        <authorList>
            <consortium name="RefSeq"/>
        </authorList>
    </citation>
    <scope>IDENTIFICATION</scope>
    <source>
        <tissue evidence="7">Leaf</tissue>
    </source>
</reference>
<gene>
    <name evidence="7" type="primary">LOC115730442</name>
</gene>
<evidence type="ECO:0000256" key="5">
    <source>
        <dbReference type="ARBA" id="ARBA00023242"/>
    </source>
</evidence>
<dbReference type="OrthoDB" id="1688597at2759"/>
<dbReference type="Proteomes" id="UP000827889">
    <property type="component" value="Chromosome 5"/>
</dbReference>
<sequence length="163" mass="18957">MAGTTHINQHGVRGETKVQNAHHKILESVLGGFIKQDIQESKELLRYCDSEARQELQTHQRGSVSVFFFWLMCIFKRTHLPDFPGQFAKQHIQENEEMATLRFSDRSWLVKLLSYMHEIRVFFAAGWPVFAELISVWEISVFELIDTAPFSLMPVRSQFTALI</sequence>
<keyword evidence="6" id="KW-1185">Reference proteome</keyword>
<dbReference type="KEGG" id="rarg:115730442"/>
<organism evidence="6 7">
    <name type="scientific">Rhodamnia argentea</name>
    <dbReference type="NCBI Taxonomy" id="178133"/>
    <lineage>
        <taxon>Eukaryota</taxon>
        <taxon>Viridiplantae</taxon>
        <taxon>Streptophyta</taxon>
        <taxon>Embryophyta</taxon>
        <taxon>Tracheophyta</taxon>
        <taxon>Spermatophyta</taxon>
        <taxon>Magnoliopsida</taxon>
        <taxon>eudicotyledons</taxon>
        <taxon>Gunneridae</taxon>
        <taxon>Pentapetalae</taxon>
        <taxon>rosids</taxon>
        <taxon>malvids</taxon>
        <taxon>Myrtales</taxon>
        <taxon>Myrtaceae</taxon>
        <taxon>Myrtoideae</taxon>
        <taxon>Myrteae</taxon>
        <taxon>Australasian group</taxon>
        <taxon>Rhodamnia</taxon>
    </lineage>
</organism>
<accession>A0A8B8N3C8</accession>
<comment type="subcellular location">
    <subcellularLocation>
        <location evidence="1">Nucleus</location>
    </subcellularLocation>
</comment>
<dbReference type="GeneID" id="115730442"/>
<evidence type="ECO:0000256" key="4">
    <source>
        <dbReference type="ARBA" id="ARBA00023163"/>
    </source>
</evidence>
<protein>
    <submittedName>
        <fullName evidence="7">Uncharacterized protein LOC115730442 isoform X1</fullName>
    </submittedName>
</protein>
<evidence type="ECO:0000256" key="3">
    <source>
        <dbReference type="ARBA" id="ARBA00023125"/>
    </source>
</evidence>
<evidence type="ECO:0000313" key="7">
    <source>
        <dbReference type="RefSeq" id="XP_030516912.1"/>
    </source>
</evidence>
<dbReference type="SUPFAM" id="SSF101936">
    <property type="entry name" value="DNA-binding pseudobarrel domain"/>
    <property type="match status" value="1"/>
</dbReference>
<dbReference type="RefSeq" id="XP_030516912.1">
    <property type="nucleotide sequence ID" value="XM_030661052.2"/>
</dbReference>
<evidence type="ECO:0000313" key="6">
    <source>
        <dbReference type="Proteomes" id="UP000827889"/>
    </source>
</evidence>
<keyword evidence="5" id="KW-0539">Nucleus</keyword>
<dbReference type="AlphaFoldDB" id="A0A8B8N3C8"/>
<dbReference type="GO" id="GO:0003677">
    <property type="term" value="F:DNA binding"/>
    <property type="evidence" value="ECO:0007669"/>
    <property type="project" value="UniProtKB-KW"/>
</dbReference>
<name>A0A8B8N3C8_9MYRT</name>
<evidence type="ECO:0000256" key="2">
    <source>
        <dbReference type="ARBA" id="ARBA00023015"/>
    </source>
</evidence>
<dbReference type="InterPro" id="IPR015300">
    <property type="entry name" value="DNA-bd_pseudobarrel_sf"/>
</dbReference>
<keyword evidence="4" id="KW-0804">Transcription</keyword>